<dbReference type="Pfam" id="PF08928">
    <property type="entry name" value="PoNi_N"/>
    <property type="match status" value="1"/>
</dbReference>
<dbReference type="SUPFAM" id="SSF140731">
    <property type="entry name" value="PA2201 C-terminal domain-like"/>
    <property type="match status" value="1"/>
</dbReference>
<organism evidence="4 6">
    <name type="scientific">Pseudomonas trivialis</name>
    <dbReference type="NCBI Taxonomy" id="200450"/>
    <lineage>
        <taxon>Bacteria</taxon>
        <taxon>Pseudomonadati</taxon>
        <taxon>Pseudomonadota</taxon>
        <taxon>Gammaproteobacteria</taxon>
        <taxon>Pseudomonadales</taxon>
        <taxon>Pseudomonadaceae</taxon>
        <taxon>Pseudomonas</taxon>
    </lineage>
</organism>
<reference evidence="4 6" key="1">
    <citation type="submission" date="2015-02" db="EMBL/GenBank/DDBJ databases">
        <title>Two Pseudomonas sp. nov. isolated from raw milk.</title>
        <authorList>
            <person name="Wenning M."/>
            <person name="von Neubeck M."/>
            <person name="Huptas C."/>
            <person name="Scherer S."/>
        </authorList>
    </citation>
    <scope>NUCLEOTIDE SEQUENCE [LARGE SCALE GENOMIC DNA]</scope>
    <source>
        <strain evidence="4 6">DSM 14937</strain>
    </source>
</reference>
<evidence type="ECO:0000259" key="2">
    <source>
        <dbReference type="Pfam" id="PF08928"/>
    </source>
</evidence>
<dbReference type="RefSeq" id="WP_003238098.1">
    <property type="nucleotide sequence ID" value="NZ_JYLK01000003.1"/>
</dbReference>
<dbReference type="EMBL" id="LT629760">
    <property type="protein sequence ID" value="SDR75978.1"/>
    <property type="molecule type" value="Genomic_DNA"/>
</dbReference>
<accession>A0A0R2ZLQ1</accession>
<proteinExistence type="predicted"/>
<evidence type="ECO:0000256" key="1">
    <source>
        <dbReference type="SAM" id="MobiDB-lite"/>
    </source>
</evidence>
<keyword evidence="7" id="KW-1185">Reference proteome</keyword>
<dbReference type="OrthoDB" id="6058444at2"/>
<gene>
    <name evidence="5" type="ORF">SAMN04490205_0304</name>
    <name evidence="4" type="ORF">TU79_06685</name>
</gene>
<dbReference type="Gene3D" id="1.10.3920.10">
    <property type="entry name" value="PA2201 C-terminal domain-like"/>
    <property type="match status" value="1"/>
</dbReference>
<dbReference type="EMBL" id="JYLK01000003">
    <property type="protein sequence ID" value="KRP61872.1"/>
    <property type="molecule type" value="Genomic_DNA"/>
</dbReference>
<dbReference type="AlphaFoldDB" id="A0A0R2ZLQ1"/>
<dbReference type="Proteomes" id="UP000052019">
    <property type="component" value="Unassembled WGS sequence"/>
</dbReference>
<evidence type="ECO:0000313" key="6">
    <source>
        <dbReference type="Proteomes" id="UP000052019"/>
    </source>
</evidence>
<evidence type="ECO:0000313" key="7">
    <source>
        <dbReference type="Proteomes" id="UP000183126"/>
    </source>
</evidence>
<dbReference type="InterPro" id="IPR028983">
    <property type="entry name" value="PA2201-like_C"/>
</dbReference>
<feature type="domain" description="PoNi C-terminal" evidence="3">
    <location>
        <begin position="140"/>
        <end position="261"/>
    </location>
</feature>
<sequence length="301" mass="34036">MIRAPLGHASYWDKVVNDSDSYIAKSQKLLLAPTADPDYAPQYAFEIGQDHLHQILRRYSAGDPITHLAHYFPGLLAAWEQAEHLGTTVWTTEQQFTRHHWRVNYDHYIICFWLVGLALALDIPDEQWHRLLALIGNDGEDVLLDRIIASRSPDRKIGTVLLYPKPYGRLLKAVDAPADSQPLLLNAFVEHWYLEVRTGAKSGSDPQAVSYRHPYWYTYGDQNFEGGAYFGRWCVEAVAAVKAFGMDDSPCLGQEHYPGDLLRPDGPGTHPARETTEPHPPLASAKKAGFWARIFTRSSDR</sequence>
<dbReference type="InterPro" id="IPR015025">
    <property type="entry name" value="PoNi_C"/>
</dbReference>
<protein>
    <submittedName>
        <fullName evidence="4">Membrane protein</fullName>
    </submittedName>
</protein>
<evidence type="ECO:0000313" key="5">
    <source>
        <dbReference type="EMBL" id="SDR75978.1"/>
    </source>
</evidence>
<feature type="region of interest" description="Disordered" evidence="1">
    <location>
        <begin position="258"/>
        <end position="283"/>
    </location>
</feature>
<evidence type="ECO:0000313" key="4">
    <source>
        <dbReference type="EMBL" id="KRP61872.1"/>
    </source>
</evidence>
<dbReference type="Pfam" id="PF08929">
    <property type="entry name" value="PoNi_C"/>
    <property type="match status" value="1"/>
</dbReference>
<dbReference type="InterPro" id="IPR015024">
    <property type="entry name" value="PoNi_N"/>
</dbReference>
<evidence type="ECO:0000259" key="3">
    <source>
        <dbReference type="Pfam" id="PF08929"/>
    </source>
</evidence>
<reference evidence="5 7" key="2">
    <citation type="submission" date="2016-10" db="EMBL/GenBank/DDBJ databases">
        <authorList>
            <person name="Varghese N."/>
            <person name="Submissions S."/>
        </authorList>
    </citation>
    <scope>NUCLEOTIDE SEQUENCE [LARGE SCALE GENOMIC DNA]</scope>
    <source>
        <strain evidence="5 7">BS3111</strain>
    </source>
</reference>
<feature type="domain" description="PoNi N-terminal" evidence="2">
    <location>
        <begin position="3"/>
        <end position="132"/>
    </location>
</feature>
<dbReference type="Proteomes" id="UP000183126">
    <property type="component" value="Chromosome I"/>
</dbReference>
<dbReference type="PATRIC" id="fig|200450.4.peg.3328"/>
<name>A0A0R2ZLQ1_9PSED</name>